<name>A0A1M7Y445_9FIRM</name>
<evidence type="ECO:0000256" key="2">
    <source>
        <dbReference type="SAM" id="Phobius"/>
    </source>
</evidence>
<evidence type="ECO:0000259" key="3">
    <source>
        <dbReference type="Pfam" id="PF00437"/>
    </source>
</evidence>
<keyword evidence="2" id="KW-1133">Transmembrane helix</keyword>
<dbReference type="SUPFAM" id="SSF52540">
    <property type="entry name" value="P-loop containing nucleoside triphosphate hydrolases"/>
    <property type="match status" value="1"/>
</dbReference>
<dbReference type="STRING" id="1121345.SAMN02745217_01371"/>
<accession>A0A1M7Y445</accession>
<proteinExistence type="inferred from homology"/>
<comment type="similarity">
    <text evidence="1">Belongs to the GSP E family.</text>
</comment>
<sequence length="600" mass="69436">MIFNLGLILLICTGLILIALYKYKEEGKTAVKYQELTVDSLIHTVDETFADILSKDFRELNLNRTETNKRENIRRLIRRNLKECTAGDEKAKEYIKDYMEDILKKKGGFDGDTINNIIAFDIPSRLKPQDKFEILLYLYKINYGKEGFHKLIENYSLDALKEEGEKSYYAITEDDIERVYYGENIYLSYEDKVKVLTQRVYQQYRGFGVIDGIREMKIDGVTGGVSCGNLSEVSENLNTDWDKYMLADKSLLDIWIFYHGKSIRLKFLRFPSEKELIRICKNIYRNNNPGFLSETRGYILNDMKDGSRVVVFRPPVAAGWAFFLRKHDVITSMDIRRIITQENGEMAIKLLRWMVKGCLSLVITGEMGSGKTTLLKILVQFIEEIYPIRVYEQVYELNLNKAYPGRNILSLRESPTVSGQEILNTMKKTDGTVLILGEVASHEAANYLVEISQISKMTLCSHHAETTEDFVAYLKIAQLRTGGFHNEELAEYQAAGAVNIDIHMENKNGHRYISRITEVIPYCRTELPLGLVEATREYYKRKTSPLTYETREILSFREGRYVFGQDFSPKAREHICGNLSVKDREEFLEFLEQKKEVPYG</sequence>
<dbReference type="InterPro" id="IPR001482">
    <property type="entry name" value="T2SS/T4SS_dom"/>
</dbReference>
<organism evidence="4 5">
    <name type="scientific">Anaerocolumna xylanovorans DSM 12503</name>
    <dbReference type="NCBI Taxonomy" id="1121345"/>
    <lineage>
        <taxon>Bacteria</taxon>
        <taxon>Bacillati</taxon>
        <taxon>Bacillota</taxon>
        <taxon>Clostridia</taxon>
        <taxon>Lachnospirales</taxon>
        <taxon>Lachnospiraceae</taxon>
        <taxon>Anaerocolumna</taxon>
    </lineage>
</organism>
<keyword evidence="2" id="KW-0472">Membrane</keyword>
<dbReference type="Gene3D" id="3.40.50.300">
    <property type="entry name" value="P-loop containing nucleotide triphosphate hydrolases"/>
    <property type="match status" value="1"/>
</dbReference>
<dbReference type="Pfam" id="PF00437">
    <property type="entry name" value="T2SSE"/>
    <property type="match status" value="1"/>
</dbReference>
<keyword evidence="5" id="KW-1185">Reference proteome</keyword>
<dbReference type="EMBL" id="FRFD01000004">
    <property type="protein sequence ID" value="SHO47031.1"/>
    <property type="molecule type" value="Genomic_DNA"/>
</dbReference>
<feature type="transmembrane region" description="Helical" evidence="2">
    <location>
        <begin position="6"/>
        <end position="23"/>
    </location>
</feature>
<keyword evidence="2" id="KW-0812">Transmembrane</keyword>
<dbReference type="AlphaFoldDB" id="A0A1M7Y445"/>
<reference evidence="4 5" key="1">
    <citation type="submission" date="2016-12" db="EMBL/GenBank/DDBJ databases">
        <authorList>
            <person name="Song W.-J."/>
            <person name="Kurnit D.M."/>
        </authorList>
    </citation>
    <scope>NUCLEOTIDE SEQUENCE [LARGE SCALE GENOMIC DNA]</scope>
    <source>
        <strain evidence="4 5">DSM 12503</strain>
    </source>
</reference>
<feature type="domain" description="Bacterial type II secretion system protein E" evidence="3">
    <location>
        <begin position="322"/>
        <end position="472"/>
    </location>
</feature>
<protein>
    <submittedName>
        <fullName evidence="4">Pilus assembly protein CpaF</fullName>
    </submittedName>
</protein>
<gene>
    <name evidence="4" type="ORF">SAMN02745217_01371</name>
</gene>
<evidence type="ECO:0000313" key="4">
    <source>
        <dbReference type="EMBL" id="SHO47031.1"/>
    </source>
</evidence>
<evidence type="ECO:0000256" key="1">
    <source>
        <dbReference type="ARBA" id="ARBA00006611"/>
    </source>
</evidence>
<dbReference type="RefSeq" id="WP_175562003.1">
    <property type="nucleotide sequence ID" value="NZ_FRFD01000004.1"/>
</dbReference>
<dbReference type="Proteomes" id="UP000184612">
    <property type="component" value="Unassembled WGS sequence"/>
</dbReference>
<dbReference type="InterPro" id="IPR027417">
    <property type="entry name" value="P-loop_NTPase"/>
</dbReference>
<evidence type="ECO:0000313" key="5">
    <source>
        <dbReference type="Proteomes" id="UP000184612"/>
    </source>
</evidence>